<protein>
    <submittedName>
        <fullName evidence="4">Tripartite tricarboxylate transporter substrate binding protein BugD</fullName>
    </submittedName>
    <submittedName>
        <fullName evidence="3">Tripartite-type tricarboxylate transporter, receptor component TctC</fullName>
    </submittedName>
</protein>
<proteinExistence type="inferred from homology"/>
<dbReference type="PANTHER" id="PTHR42928">
    <property type="entry name" value="TRICARBOXYLATE-BINDING PROTEIN"/>
    <property type="match status" value="1"/>
</dbReference>
<dbReference type="PIRSF" id="PIRSF017082">
    <property type="entry name" value="YflP"/>
    <property type="match status" value="1"/>
</dbReference>
<evidence type="ECO:0000313" key="6">
    <source>
        <dbReference type="Proteomes" id="UP000292859"/>
    </source>
</evidence>
<reference evidence="3" key="2">
    <citation type="submission" date="2017-06" db="EMBL/GenBank/DDBJ databases">
        <authorList>
            <person name="Kim H.J."/>
            <person name="Triplett B.A."/>
        </authorList>
    </citation>
    <scope>NUCLEOTIDE SEQUENCE [LARGE SCALE GENOMIC DNA]</scope>
    <source>
        <strain evidence="3">DSM 26170</strain>
    </source>
</reference>
<evidence type="ECO:0000313" key="3">
    <source>
        <dbReference type="EMBL" id="SNR57798.1"/>
    </source>
</evidence>
<keyword evidence="2" id="KW-0732">Signal</keyword>
<evidence type="ECO:0000256" key="1">
    <source>
        <dbReference type="ARBA" id="ARBA00006987"/>
    </source>
</evidence>
<organism evidence="3 5">
    <name type="scientific">Paracoccus sediminis</name>
    <dbReference type="NCBI Taxonomy" id="1214787"/>
    <lineage>
        <taxon>Bacteria</taxon>
        <taxon>Pseudomonadati</taxon>
        <taxon>Pseudomonadota</taxon>
        <taxon>Alphaproteobacteria</taxon>
        <taxon>Rhodobacterales</taxon>
        <taxon>Paracoccaceae</taxon>
        <taxon>Paracoccus</taxon>
    </lineage>
</organism>
<evidence type="ECO:0000256" key="2">
    <source>
        <dbReference type="SAM" id="SignalP"/>
    </source>
</evidence>
<dbReference type="Gene3D" id="3.40.190.150">
    <property type="entry name" value="Bordetella uptake gene, domain 1"/>
    <property type="match status" value="1"/>
</dbReference>
<dbReference type="EMBL" id="FZNM01000010">
    <property type="protein sequence ID" value="SNR57798.1"/>
    <property type="molecule type" value="Genomic_DNA"/>
</dbReference>
<gene>
    <name evidence="4" type="ORF">EYF88_13240</name>
    <name evidence="3" type="ORF">SAMN06265378_1106</name>
</gene>
<reference evidence="5" key="1">
    <citation type="submission" date="2017-06" db="EMBL/GenBank/DDBJ databases">
        <authorList>
            <person name="Varghese N."/>
            <person name="Submissions S."/>
        </authorList>
    </citation>
    <scope>NUCLEOTIDE SEQUENCE [LARGE SCALE GENOMIC DNA]</scope>
    <source>
        <strain evidence="5">DSM 26170</strain>
    </source>
</reference>
<dbReference type="Pfam" id="PF03401">
    <property type="entry name" value="TctC"/>
    <property type="match status" value="1"/>
</dbReference>
<evidence type="ECO:0000313" key="5">
    <source>
        <dbReference type="Proteomes" id="UP000198409"/>
    </source>
</evidence>
<dbReference type="InterPro" id="IPR005064">
    <property type="entry name" value="BUG"/>
</dbReference>
<dbReference type="SUPFAM" id="SSF53850">
    <property type="entry name" value="Periplasmic binding protein-like II"/>
    <property type="match status" value="1"/>
</dbReference>
<keyword evidence="6" id="KW-1185">Reference proteome</keyword>
<feature type="chain" id="PRO_5013144931" evidence="2">
    <location>
        <begin position="23"/>
        <end position="324"/>
    </location>
</feature>
<dbReference type="OrthoDB" id="8970543at2"/>
<comment type="similarity">
    <text evidence="1">Belongs to the UPF0065 (bug) family.</text>
</comment>
<dbReference type="Gene3D" id="3.40.190.10">
    <property type="entry name" value="Periplasmic binding protein-like II"/>
    <property type="match status" value="1"/>
</dbReference>
<dbReference type="RefSeq" id="WP_089388670.1">
    <property type="nucleotide sequence ID" value="NZ_FZNM01000010.1"/>
</dbReference>
<dbReference type="Proteomes" id="UP000292859">
    <property type="component" value="Unassembled WGS sequence"/>
</dbReference>
<feature type="signal peptide" evidence="2">
    <location>
        <begin position="1"/>
        <end position="22"/>
    </location>
</feature>
<accession>A0A238XGR9</accession>
<dbReference type="AlphaFoldDB" id="A0A238XGR9"/>
<dbReference type="Proteomes" id="UP000198409">
    <property type="component" value="Unassembled WGS sequence"/>
</dbReference>
<name>A0A238XGR9_9RHOB</name>
<reference evidence="4 6" key="3">
    <citation type="submission" date="2019-02" db="EMBL/GenBank/DDBJ databases">
        <authorList>
            <person name="Zhang G."/>
        </authorList>
    </citation>
    <scope>NUCLEOTIDE SEQUENCE [LARGE SCALE GENOMIC DNA]</scope>
    <source>
        <strain evidence="4 6">CMB17</strain>
    </source>
</reference>
<dbReference type="EMBL" id="SIRL01000010">
    <property type="protein sequence ID" value="TBN48467.1"/>
    <property type="molecule type" value="Genomic_DNA"/>
</dbReference>
<evidence type="ECO:0000313" key="4">
    <source>
        <dbReference type="EMBL" id="TBN48467.1"/>
    </source>
</evidence>
<keyword evidence="3" id="KW-0675">Receptor</keyword>
<sequence length="324" mass="34001">MTASKLIGALFAATILTAPAFAQTYPERQITMVVPFAAGGPTDTVARLVAERMSADLGQQIVVENIGGAGGTLGAGNVAKAEPDGYTVLLHHIGMATSETLYRNLAYDTLDAFEYVGLVTEVPMVVTARQDFEPADFPAFVDYVKANADSLTLANAGIGAASHLCGMLLMQALEAPLVTVPYKGTGPAMTDLLGGQVDIMCDQTTNTTQQIKGGTIKAYAVTTPERLDLFPDLPTAAESGFEAMQFGIWHGIYTPKGTPAEINQRLSQSLQTALADEGVAKAMADLGTSPSSPEDATPEALKAKLESEIARWKPVIEAAGVYAD</sequence>
<dbReference type="InterPro" id="IPR042100">
    <property type="entry name" value="Bug_dom1"/>
</dbReference>
<dbReference type="PANTHER" id="PTHR42928:SF5">
    <property type="entry name" value="BLR1237 PROTEIN"/>
    <property type="match status" value="1"/>
</dbReference>